<protein>
    <submittedName>
        <fullName evidence="7">Penicillin-binding transpeptidase domain-containing protein</fullName>
    </submittedName>
</protein>
<dbReference type="PANTHER" id="PTHR30627">
    <property type="entry name" value="PEPTIDOGLYCAN D,D-TRANSPEPTIDASE"/>
    <property type="match status" value="1"/>
</dbReference>
<dbReference type="InterPro" id="IPR007887">
    <property type="entry name" value="MecA_N"/>
</dbReference>
<dbReference type="RefSeq" id="WP_236337135.1">
    <property type="nucleotide sequence ID" value="NZ_JAKIJS010000001.1"/>
</dbReference>
<gene>
    <name evidence="7" type="ORF">L2716_14080</name>
</gene>
<dbReference type="Pfam" id="PF03717">
    <property type="entry name" value="PBP_dimer"/>
    <property type="match status" value="1"/>
</dbReference>
<dbReference type="PANTHER" id="PTHR30627:SF25">
    <property type="entry name" value="PENICILLIN-BINDING PROTEIN 3"/>
    <property type="match status" value="1"/>
</dbReference>
<evidence type="ECO:0000256" key="1">
    <source>
        <dbReference type="ARBA" id="ARBA00004370"/>
    </source>
</evidence>
<dbReference type="InterPro" id="IPR005311">
    <property type="entry name" value="PBP_dimer"/>
</dbReference>
<dbReference type="Pfam" id="PF05223">
    <property type="entry name" value="MecA_N"/>
    <property type="match status" value="1"/>
</dbReference>
<evidence type="ECO:0000256" key="3">
    <source>
        <dbReference type="ARBA" id="ARBA00023136"/>
    </source>
</evidence>
<evidence type="ECO:0000259" key="4">
    <source>
        <dbReference type="Pfam" id="PF00905"/>
    </source>
</evidence>
<comment type="subcellular location">
    <subcellularLocation>
        <location evidence="1">Membrane</location>
    </subcellularLocation>
</comment>
<evidence type="ECO:0000256" key="2">
    <source>
        <dbReference type="ARBA" id="ARBA00007171"/>
    </source>
</evidence>
<feature type="domain" description="NTF2-like N-terminal transpeptidase" evidence="6">
    <location>
        <begin position="22"/>
        <end position="145"/>
    </location>
</feature>
<comment type="similarity">
    <text evidence="2">Belongs to the transpeptidase family.</text>
</comment>
<dbReference type="InterPro" id="IPR036138">
    <property type="entry name" value="PBP_dimer_sf"/>
</dbReference>
<keyword evidence="8" id="KW-1185">Reference proteome</keyword>
<dbReference type="InterPro" id="IPR050515">
    <property type="entry name" value="Beta-lactam/transpept"/>
</dbReference>
<dbReference type="InterPro" id="IPR012338">
    <property type="entry name" value="Beta-lactam/transpept-like"/>
</dbReference>
<dbReference type="EMBL" id="JAKIJS010000001">
    <property type="protein sequence ID" value="MCF6138862.1"/>
    <property type="molecule type" value="Genomic_DNA"/>
</dbReference>
<name>A0ABS9H4V5_9BACL</name>
<dbReference type="Gene3D" id="3.30.1390.30">
    <property type="entry name" value="Penicillin-binding protein 2a, domain 3"/>
    <property type="match status" value="1"/>
</dbReference>
<evidence type="ECO:0000313" key="7">
    <source>
        <dbReference type="EMBL" id="MCF6138862.1"/>
    </source>
</evidence>
<dbReference type="SUPFAM" id="SSF56601">
    <property type="entry name" value="beta-lactamase/transpeptidase-like"/>
    <property type="match status" value="1"/>
</dbReference>
<feature type="domain" description="Penicillin-binding protein dimerisation" evidence="5">
    <location>
        <begin position="153"/>
        <end position="318"/>
    </location>
</feature>
<dbReference type="Pfam" id="PF00905">
    <property type="entry name" value="Transpeptidase"/>
    <property type="match status" value="1"/>
</dbReference>
<keyword evidence="3" id="KW-0472">Membrane</keyword>
<dbReference type="PROSITE" id="PS51257">
    <property type="entry name" value="PROKAR_LIPOPROTEIN"/>
    <property type="match status" value="1"/>
</dbReference>
<evidence type="ECO:0000259" key="6">
    <source>
        <dbReference type="Pfam" id="PF05223"/>
    </source>
</evidence>
<dbReference type="InterPro" id="IPR032710">
    <property type="entry name" value="NTF2-like_dom_sf"/>
</dbReference>
<proteinExistence type="inferred from homology"/>
<evidence type="ECO:0000259" key="5">
    <source>
        <dbReference type="Pfam" id="PF03717"/>
    </source>
</evidence>
<dbReference type="SUPFAM" id="SSF54427">
    <property type="entry name" value="NTF2-like"/>
    <property type="match status" value="1"/>
</dbReference>
<evidence type="ECO:0000313" key="8">
    <source>
        <dbReference type="Proteomes" id="UP001649381"/>
    </source>
</evidence>
<feature type="domain" description="Penicillin-binding protein transpeptidase" evidence="4">
    <location>
        <begin position="353"/>
        <end position="661"/>
    </location>
</feature>
<dbReference type="Gene3D" id="3.40.710.10">
    <property type="entry name" value="DD-peptidase/beta-lactamase superfamily"/>
    <property type="match status" value="1"/>
</dbReference>
<reference evidence="7 8" key="1">
    <citation type="submission" date="2022-01" db="EMBL/GenBank/DDBJ databases">
        <title>Alkalihalobacillus sp. EGI L200015, a novel bacterium isolated from a salt lake sediment.</title>
        <authorList>
            <person name="Gao L."/>
            <person name="Fang B.-Z."/>
            <person name="Li W.-J."/>
        </authorList>
    </citation>
    <scope>NUCLEOTIDE SEQUENCE [LARGE SCALE GENOMIC DNA]</scope>
    <source>
        <strain evidence="7 8">KCTC 12718</strain>
    </source>
</reference>
<dbReference type="Gene3D" id="3.10.450.100">
    <property type="entry name" value="NTF2-like, domain 1"/>
    <property type="match status" value="1"/>
</dbReference>
<dbReference type="InterPro" id="IPR001460">
    <property type="entry name" value="PCN-bd_Tpept"/>
</dbReference>
<accession>A0ABS9H4V5</accession>
<dbReference type="Gene3D" id="3.90.1310.10">
    <property type="entry name" value="Penicillin-binding protein 2a (Domain 2)"/>
    <property type="match status" value="1"/>
</dbReference>
<dbReference type="SUPFAM" id="SSF56519">
    <property type="entry name" value="Penicillin binding protein dimerisation domain"/>
    <property type="match status" value="1"/>
</dbReference>
<sequence length="669" mass="74615">MRKLVFLIICLIALVGCSDKPKPETTFESYMKAWEKQDYEKMYSYITEEKKKEFSKKEFTETYTTSYEEIKMSDLEVTYKLPKEEKEYDEEDKPSFNYVVKMETIAGPIESSYQTDLVFEKGEEADKWSINWNPSNVLVGMKKGDQVKAIVSKPERAEIFDVNGEGLAVNGVIQEVGLVPAWMKEDAEEVKEKLAKLIDVPIEKIDAKLNQSWVKPDSYVPLGAVAADDHDKIEAIRPLNGTKFVEKKARVYPLKSAAAHLTGYVDLITKEQLEKKKDKGYKANDVIGKSGLELIFEEELRGDLGGEIVIKDAEGNIRDILAKQEPVKGKDITLTVDASIQSLLYSQMQGDAGSAAAIHPTTGEVLALVSTPSYDPNFGVTGNKYTRLSEDPLKPLTNRFTSTYAPGSTFKPITAAIGVETGLIKPAEEKQIPANNRWQKDNWGDHFVTRVKSPDTKVNLEDALVRSDNIYFAKAILDIGGDAFLRESKKFGFDEKIPFPIGISKSKITNEGFKSEGQLADTGYGQGQVEMSSLHLGLTYTPFINNGAMIKPILFADETKSQTWKENVMTEETAKTITKDLVQVIEKPYGTGHEPKLANIKLAGKTGTAELKKSKEAEGKENGWFVAWNTENPQLLISMMIEDVKDREGSHYVVPKVKKVFQGMLGGNE</sequence>
<comment type="caution">
    <text evidence="7">The sequence shown here is derived from an EMBL/GenBank/DDBJ whole genome shotgun (WGS) entry which is preliminary data.</text>
</comment>
<organism evidence="7 8">
    <name type="scientific">Pseudalkalibacillus berkeleyi</name>
    <dbReference type="NCBI Taxonomy" id="1069813"/>
    <lineage>
        <taxon>Bacteria</taxon>
        <taxon>Bacillati</taxon>
        <taxon>Bacillota</taxon>
        <taxon>Bacilli</taxon>
        <taxon>Bacillales</taxon>
        <taxon>Fictibacillaceae</taxon>
        <taxon>Pseudalkalibacillus</taxon>
    </lineage>
</organism>
<dbReference type="Proteomes" id="UP001649381">
    <property type="component" value="Unassembled WGS sequence"/>
</dbReference>